<dbReference type="AlphaFoldDB" id="A0A1X7FJE8"/>
<sequence length="65" mass="7379">MPWVRFTKDYDFKLTPAVTIAYKAGMTEYVTRRCATLAIASEKAVRAEQPPGRFARKGRRLGQNS</sequence>
<keyword evidence="2" id="KW-1185">Reference proteome</keyword>
<gene>
    <name evidence="1" type="ORF">SAMN02982989_3188</name>
</gene>
<organism evidence="1 2">
    <name type="scientific">Xaviernesmea oryzae</name>
    <dbReference type="NCBI Taxonomy" id="464029"/>
    <lineage>
        <taxon>Bacteria</taxon>
        <taxon>Pseudomonadati</taxon>
        <taxon>Pseudomonadota</taxon>
        <taxon>Alphaproteobacteria</taxon>
        <taxon>Hyphomicrobiales</taxon>
        <taxon>Rhizobiaceae</taxon>
        <taxon>Rhizobium/Agrobacterium group</taxon>
        <taxon>Xaviernesmea</taxon>
    </lineage>
</organism>
<dbReference type="EMBL" id="FXAF01000006">
    <property type="protein sequence ID" value="SMF53257.1"/>
    <property type="molecule type" value="Genomic_DNA"/>
</dbReference>
<evidence type="ECO:0000313" key="2">
    <source>
        <dbReference type="Proteomes" id="UP000192903"/>
    </source>
</evidence>
<reference evidence="2" key="1">
    <citation type="submission" date="2017-04" db="EMBL/GenBank/DDBJ databases">
        <authorList>
            <person name="Varghese N."/>
            <person name="Submissions S."/>
        </authorList>
    </citation>
    <scope>NUCLEOTIDE SEQUENCE [LARGE SCALE GENOMIC DNA]</scope>
    <source>
        <strain evidence="2">B4P</strain>
    </source>
</reference>
<dbReference type="Proteomes" id="UP000192903">
    <property type="component" value="Unassembled WGS sequence"/>
</dbReference>
<evidence type="ECO:0000313" key="1">
    <source>
        <dbReference type="EMBL" id="SMF53257.1"/>
    </source>
</evidence>
<protein>
    <submittedName>
        <fullName evidence="1">Uncharacterized protein</fullName>
    </submittedName>
</protein>
<accession>A0A1X7FJE8</accession>
<name>A0A1X7FJE8_9HYPH</name>
<proteinExistence type="predicted"/>
<dbReference type="STRING" id="464029.SAMN02982989_3188"/>